<keyword evidence="3" id="KW-1185">Reference proteome</keyword>
<accession>M5G800</accession>
<evidence type="ECO:0000313" key="2">
    <source>
        <dbReference type="EMBL" id="EJU02002.1"/>
    </source>
</evidence>
<proteinExistence type="predicted"/>
<organism evidence="2 3">
    <name type="scientific">Dacryopinax primogenitus (strain DJM 731)</name>
    <name type="common">Brown rot fungus</name>
    <dbReference type="NCBI Taxonomy" id="1858805"/>
    <lineage>
        <taxon>Eukaryota</taxon>
        <taxon>Fungi</taxon>
        <taxon>Dikarya</taxon>
        <taxon>Basidiomycota</taxon>
        <taxon>Agaricomycotina</taxon>
        <taxon>Dacrymycetes</taxon>
        <taxon>Dacrymycetales</taxon>
        <taxon>Dacrymycetaceae</taxon>
        <taxon>Dacryopinax</taxon>
    </lineage>
</organism>
<reference evidence="2 3" key="1">
    <citation type="journal article" date="2012" name="Science">
        <title>The Paleozoic origin of enzymatic lignin decomposition reconstructed from 31 fungal genomes.</title>
        <authorList>
            <person name="Floudas D."/>
            <person name="Binder M."/>
            <person name="Riley R."/>
            <person name="Barry K."/>
            <person name="Blanchette R.A."/>
            <person name="Henrissat B."/>
            <person name="Martinez A.T."/>
            <person name="Otillar R."/>
            <person name="Spatafora J.W."/>
            <person name="Yadav J.S."/>
            <person name="Aerts A."/>
            <person name="Benoit I."/>
            <person name="Boyd A."/>
            <person name="Carlson A."/>
            <person name="Copeland A."/>
            <person name="Coutinho P.M."/>
            <person name="de Vries R.P."/>
            <person name="Ferreira P."/>
            <person name="Findley K."/>
            <person name="Foster B."/>
            <person name="Gaskell J."/>
            <person name="Glotzer D."/>
            <person name="Gorecki P."/>
            <person name="Heitman J."/>
            <person name="Hesse C."/>
            <person name="Hori C."/>
            <person name="Igarashi K."/>
            <person name="Jurgens J.A."/>
            <person name="Kallen N."/>
            <person name="Kersten P."/>
            <person name="Kohler A."/>
            <person name="Kuees U."/>
            <person name="Kumar T.K.A."/>
            <person name="Kuo A."/>
            <person name="LaButti K."/>
            <person name="Larrondo L.F."/>
            <person name="Lindquist E."/>
            <person name="Ling A."/>
            <person name="Lombard V."/>
            <person name="Lucas S."/>
            <person name="Lundell T."/>
            <person name="Martin R."/>
            <person name="McLaughlin D.J."/>
            <person name="Morgenstern I."/>
            <person name="Morin E."/>
            <person name="Murat C."/>
            <person name="Nagy L.G."/>
            <person name="Nolan M."/>
            <person name="Ohm R.A."/>
            <person name="Patyshakuliyeva A."/>
            <person name="Rokas A."/>
            <person name="Ruiz-Duenas F.J."/>
            <person name="Sabat G."/>
            <person name="Salamov A."/>
            <person name="Samejima M."/>
            <person name="Schmutz J."/>
            <person name="Slot J.C."/>
            <person name="St John F."/>
            <person name="Stenlid J."/>
            <person name="Sun H."/>
            <person name="Sun S."/>
            <person name="Syed K."/>
            <person name="Tsang A."/>
            <person name="Wiebenga A."/>
            <person name="Young D."/>
            <person name="Pisabarro A."/>
            <person name="Eastwood D.C."/>
            <person name="Martin F."/>
            <person name="Cullen D."/>
            <person name="Grigoriev I.V."/>
            <person name="Hibbett D.S."/>
        </authorList>
    </citation>
    <scope>NUCLEOTIDE SEQUENCE [LARGE SCALE GENOMIC DNA]</scope>
    <source>
        <strain evidence="2 3">DJM-731 SS1</strain>
    </source>
</reference>
<dbReference type="STRING" id="1858805.M5G800"/>
<dbReference type="GO" id="GO:0003676">
    <property type="term" value="F:nucleic acid binding"/>
    <property type="evidence" value="ECO:0007669"/>
    <property type="project" value="InterPro"/>
</dbReference>
<evidence type="ECO:0000313" key="3">
    <source>
        <dbReference type="Proteomes" id="UP000030653"/>
    </source>
</evidence>
<dbReference type="GeneID" id="63691471"/>
<dbReference type="EMBL" id="JH795863">
    <property type="protein sequence ID" value="EJU02002.1"/>
    <property type="molecule type" value="Genomic_DNA"/>
</dbReference>
<evidence type="ECO:0000259" key="1">
    <source>
        <dbReference type="Pfam" id="PF03184"/>
    </source>
</evidence>
<dbReference type="HOGENOM" id="CLU_969842_0_0_1"/>
<protein>
    <recommendedName>
        <fullName evidence="1">DDE-1 domain-containing protein</fullName>
    </recommendedName>
</protein>
<sequence length="287" mass="32273">MGGTLLPFQSVSAGVHSVCLPFGGELQSEEMYEALEAGHLFSLSRGTYWSTHPTIHEYVHKLLAPYFRAANHRNGRALEARCIWIIDAWAVHRSKELRQWMHTHFPWIGLLYVPGGCTGVIQPADTGMQRPLKAIIRKAALDDVIQETQEQLKHGWIAPETIKLDVTLGTLRDRTVRWLLEAHKACNTPERVLNAWQICNTGVDDITLSYDCLTSPAMLARLDELPFVNEELYRKILPGASDELPESVRLPEDDEAELGFTQVDAAMAAEEYGNALEEMFADIVLHD</sequence>
<feature type="domain" description="DDE-1" evidence="1">
    <location>
        <begin position="48"/>
        <end position="153"/>
    </location>
</feature>
<gene>
    <name evidence="2" type="ORF">DACRYDRAFT_79693</name>
</gene>
<dbReference type="InterPro" id="IPR004875">
    <property type="entry name" value="DDE_SF_endonuclease_dom"/>
</dbReference>
<dbReference type="Pfam" id="PF03184">
    <property type="entry name" value="DDE_1"/>
    <property type="match status" value="1"/>
</dbReference>
<dbReference type="RefSeq" id="XP_040628899.1">
    <property type="nucleotide sequence ID" value="XM_040776409.1"/>
</dbReference>
<dbReference type="OrthoDB" id="3341102at2759"/>
<dbReference type="AlphaFoldDB" id="M5G800"/>
<name>M5G800_DACPD</name>
<dbReference type="Proteomes" id="UP000030653">
    <property type="component" value="Unassembled WGS sequence"/>
</dbReference>